<evidence type="ECO:0000313" key="7">
    <source>
        <dbReference type="Proteomes" id="UP001206925"/>
    </source>
</evidence>
<name>A0AAD5G6N3_AMBAR</name>
<dbReference type="SUPFAM" id="SSF47459">
    <property type="entry name" value="HLH, helix-loop-helix DNA-binding domain"/>
    <property type="match status" value="1"/>
</dbReference>
<evidence type="ECO:0000256" key="5">
    <source>
        <dbReference type="ARBA" id="ARBA00023242"/>
    </source>
</evidence>
<dbReference type="GO" id="GO:0000978">
    <property type="term" value="F:RNA polymerase II cis-regulatory region sequence-specific DNA binding"/>
    <property type="evidence" value="ECO:0007669"/>
    <property type="project" value="TreeGrafter"/>
</dbReference>
<evidence type="ECO:0000256" key="1">
    <source>
        <dbReference type="ARBA" id="ARBA00004123"/>
    </source>
</evidence>
<keyword evidence="2" id="KW-0805">Transcription regulation</keyword>
<sequence length="95" mass="10470">VLLHALQTDTASVLHEAMGYIKFLQEQVQVLCSPYLQRLPPTCSEDGGMEIRKKELRTRGLCLVPVECTLHVAESNGADMWSPAMVNPHGSTALH</sequence>
<evidence type="ECO:0000256" key="4">
    <source>
        <dbReference type="ARBA" id="ARBA00023163"/>
    </source>
</evidence>
<proteinExistence type="predicted"/>
<organism evidence="6 7">
    <name type="scientific">Ambrosia artemisiifolia</name>
    <name type="common">Common ragweed</name>
    <dbReference type="NCBI Taxonomy" id="4212"/>
    <lineage>
        <taxon>Eukaryota</taxon>
        <taxon>Viridiplantae</taxon>
        <taxon>Streptophyta</taxon>
        <taxon>Embryophyta</taxon>
        <taxon>Tracheophyta</taxon>
        <taxon>Spermatophyta</taxon>
        <taxon>Magnoliopsida</taxon>
        <taxon>eudicotyledons</taxon>
        <taxon>Gunneridae</taxon>
        <taxon>Pentapetalae</taxon>
        <taxon>asterids</taxon>
        <taxon>campanulids</taxon>
        <taxon>Asterales</taxon>
        <taxon>Asteraceae</taxon>
        <taxon>Asteroideae</taxon>
        <taxon>Heliantheae alliance</taxon>
        <taxon>Heliantheae</taxon>
        <taxon>Ambrosia</taxon>
    </lineage>
</organism>
<dbReference type="GO" id="GO:0000981">
    <property type="term" value="F:DNA-binding transcription factor activity, RNA polymerase II-specific"/>
    <property type="evidence" value="ECO:0007669"/>
    <property type="project" value="TreeGrafter"/>
</dbReference>
<dbReference type="Proteomes" id="UP001206925">
    <property type="component" value="Unassembled WGS sequence"/>
</dbReference>
<feature type="non-terminal residue" evidence="6">
    <location>
        <position position="95"/>
    </location>
</feature>
<protein>
    <recommendedName>
        <fullName evidence="8">BHLH domain-containing protein</fullName>
    </recommendedName>
</protein>
<keyword evidence="3" id="KW-0238">DNA-binding</keyword>
<dbReference type="EMBL" id="JAMZMK010010987">
    <property type="protein sequence ID" value="KAI7729506.1"/>
    <property type="molecule type" value="Genomic_DNA"/>
</dbReference>
<keyword evidence="5" id="KW-0539">Nucleus</keyword>
<evidence type="ECO:0000313" key="6">
    <source>
        <dbReference type="EMBL" id="KAI7729506.1"/>
    </source>
</evidence>
<dbReference type="GO" id="GO:0046983">
    <property type="term" value="F:protein dimerization activity"/>
    <property type="evidence" value="ECO:0007669"/>
    <property type="project" value="InterPro"/>
</dbReference>
<evidence type="ECO:0008006" key="8">
    <source>
        <dbReference type="Google" id="ProtNLM"/>
    </source>
</evidence>
<keyword evidence="7" id="KW-1185">Reference proteome</keyword>
<dbReference type="PANTHER" id="PTHR16223">
    <property type="entry name" value="TRANSCRIPTION FACTOR BHLH83-RELATED"/>
    <property type="match status" value="1"/>
</dbReference>
<reference evidence="6" key="1">
    <citation type="submission" date="2022-06" db="EMBL/GenBank/DDBJ databases">
        <title>Uncovering the hologenomic basis of an extraordinary plant invasion.</title>
        <authorList>
            <person name="Bieker V.C."/>
            <person name="Martin M.D."/>
            <person name="Gilbert T."/>
            <person name="Hodgins K."/>
            <person name="Battlay P."/>
            <person name="Petersen B."/>
            <person name="Wilson J."/>
        </authorList>
    </citation>
    <scope>NUCLEOTIDE SEQUENCE</scope>
    <source>
        <strain evidence="6">AA19_3_7</strain>
        <tissue evidence="6">Leaf</tissue>
    </source>
</reference>
<dbReference type="AlphaFoldDB" id="A0AAD5G6N3"/>
<comment type="subcellular location">
    <subcellularLocation>
        <location evidence="1">Nucleus</location>
    </subcellularLocation>
</comment>
<dbReference type="InterPro" id="IPR045239">
    <property type="entry name" value="bHLH95_bHLH"/>
</dbReference>
<dbReference type="InterPro" id="IPR036638">
    <property type="entry name" value="HLH_DNA-bd_sf"/>
</dbReference>
<keyword evidence="4" id="KW-0804">Transcription</keyword>
<dbReference type="GO" id="GO:0005634">
    <property type="term" value="C:nucleus"/>
    <property type="evidence" value="ECO:0007669"/>
    <property type="project" value="UniProtKB-SubCell"/>
</dbReference>
<comment type="caution">
    <text evidence="6">The sequence shown here is derived from an EMBL/GenBank/DDBJ whole genome shotgun (WGS) entry which is preliminary data.</text>
</comment>
<gene>
    <name evidence="6" type="ORF">M8C21_000949</name>
</gene>
<dbReference type="PANTHER" id="PTHR16223:SF335">
    <property type="entry name" value="TRANSCRIPTION FACTOR BHLH113"/>
    <property type="match status" value="1"/>
</dbReference>
<dbReference type="CDD" id="cd11393">
    <property type="entry name" value="bHLH_AtbHLH_like"/>
    <property type="match status" value="1"/>
</dbReference>
<evidence type="ECO:0000256" key="3">
    <source>
        <dbReference type="ARBA" id="ARBA00023125"/>
    </source>
</evidence>
<evidence type="ECO:0000256" key="2">
    <source>
        <dbReference type="ARBA" id="ARBA00023015"/>
    </source>
</evidence>
<accession>A0AAD5G6N3</accession>
<dbReference type="InterPro" id="IPR045843">
    <property type="entry name" value="IND-like"/>
</dbReference>